<dbReference type="GO" id="GO:0003723">
    <property type="term" value="F:RNA binding"/>
    <property type="evidence" value="ECO:0007669"/>
    <property type="project" value="UniProtKB-KW"/>
</dbReference>
<organism evidence="10 11">
    <name type="scientific">Bugula neritina</name>
    <name type="common">Brown bryozoan</name>
    <name type="synonym">Sertularia neritina</name>
    <dbReference type="NCBI Taxonomy" id="10212"/>
    <lineage>
        <taxon>Eukaryota</taxon>
        <taxon>Metazoa</taxon>
        <taxon>Spiralia</taxon>
        <taxon>Lophotrochozoa</taxon>
        <taxon>Bryozoa</taxon>
        <taxon>Gymnolaemata</taxon>
        <taxon>Cheilostomatida</taxon>
        <taxon>Flustrina</taxon>
        <taxon>Buguloidea</taxon>
        <taxon>Bugulidae</taxon>
        <taxon>Bugula</taxon>
    </lineage>
</organism>
<dbReference type="InterPro" id="IPR025605">
    <property type="entry name" value="OST-HTH/LOTUS_dom"/>
</dbReference>
<keyword evidence="3" id="KW-0677">Repeat</keyword>
<reference evidence="10" key="1">
    <citation type="submission" date="2020-06" db="EMBL/GenBank/DDBJ databases">
        <title>Draft genome of Bugula neritina, a colonial animal packing powerful symbionts and potential medicines.</title>
        <authorList>
            <person name="Rayko M."/>
        </authorList>
    </citation>
    <scope>NUCLEOTIDE SEQUENCE [LARGE SCALE GENOMIC DNA]</scope>
    <source>
        <strain evidence="10">Kwan_BN1</strain>
    </source>
</reference>
<dbReference type="GO" id="GO:0051321">
    <property type="term" value="P:meiotic cell cycle"/>
    <property type="evidence" value="ECO:0007669"/>
    <property type="project" value="UniProtKB-KW"/>
</dbReference>
<dbReference type="GO" id="GO:0005777">
    <property type="term" value="C:peroxisome"/>
    <property type="evidence" value="ECO:0007669"/>
    <property type="project" value="UniProtKB-SubCell"/>
</dbReference>
<dbReference type="OrthoDB" id="549353at2759"/>
<name>A0A7J7IUI0_BUGNE</name>
<feature type="domain" description="HTH OST-type" evidence="9">
    <location>
        <begin position="34"/>
        <end position="108"/>
    </location>
</feature>
<dbReference type="AlphaFoldDB" id="A0A7J7IUI0"/>
<keyword evidence="5" id="KW-0694">RNA-binding</keyword>
<dbReference type="FunFam" id="3.30.420.610:FF:000001">
    <property type="entry name" value="Meiosis regulator and mRNA stability factor 1"/>
    <property type="match status" value="1"/>
</dbReference>
<protein>
    <recommendedName>
        <fullName evidence="2">Meiosis regulator and mRNA stability factor 1</fullName>
    </recommendedName>
    <alternativeName>
        <fullName evidence="8">Limkain-b1</fullName>
    </alternativeName>
</protein>
<sequence length="195" mass="22472">MKTQKLLQDNCLRFIMYGAREQFNSRNTYSLSSQLSQFSREVVDLLKRMPGCQMAFSKFIPSYHHHFGRQCRVADFGFTKLLELFEAVPHVLQILGTGSQRVLYLAHRIHLRRFTSDLCRVLRTQPNKECALEQFPECYEKALGTDLNITNFGVCYIEDILKDVSESQVVVSHTGNGILMSIPKKGDQLFKCSIR</sequence>
<evidence type="ECO:0000256" key="6">
    <source>
        <dbReference type="ARBA" id="ARBA00023140"/>
    </source>
</evidence>
<keyword evidence="11" id="KW-1185">Reference proteome</keyword>
<accession>A0A7J7IUI0</accession>
<comment type="caution">
    <text evidence="10">The sequence shown here is derived from an EMBL/GenBank/DDBJ whole genome shotgun (WGS) entry which is preliminary data.</text>
</comment>
<evidence type="ECO:0000256" key="1">
    <source>
        <dbReference type="ARBA" id="ARBA00004275"/>
    </source>
</evidence>
<evidence type="ECO:0000256" key="2">
    <source>
        <dbReference type="ARBA" id="ARBA00022152"/>
    </source>
</evidence>
<evidence type="ECO:0000256" key="5">
    <source>
        <dbReference type="ARBA" id="ARBA00022884"/>
    </source>
</evidence>
<proteinExistence type="predicted"/>
<evidence type="ECO:0000313" key="10">
    <source>
        <dbReference type="EMBL" id="KAF6017579.1"/>
    </source>
</evidence>
<dbReference type="Gene3D" id="3.30.420.610">
    <property type="entry name" value="LOTUS domain-like"/>
    <property type="match status" value="2"/>
</dbReference>
<evidence type="ECO:0000259" key="9">
    <source>
        <dbReference type="PROSITE" id="PS51644"/>
    </source>
</evidence>
<evidence type="ECO:0000256" key="3">
    <source>
        <dbReference type="ARBA" id="ARBA00022737"/>
    </source>
</evidence>
<dbReference type="Proteomes" id="UP000593567">
    <property type="component" value="Unassembled WGS sequence"/>
</dbReference>
<evidence type="ECO:0000313" key="11">
    <source>
        <dbReference type="Proteomes" id="UP000593567"/>
    </source>
</evidence>
<keyword evidence="7" id="KW-0469">Meiosis</keyword>
<keyword evidence="6" id="KW-0576">Peroxisome</keyword>
<gene>
    <name evidence="10" type="ORF">EB796_024111</name>
</gene>
<evidence type="ECO:0000256" key="7">
    <source>
        <dbReference type="ARBA" id="ARBA00023254"/>
    </source>
</evidence>
<dbReference type="InterPro" id="IPR041966">
    <property type="entry name" value="LOTUS-like"/>
</dbReference>
<dbReference type="GO" id="GO:0030154">
    <property type="term" value="P:cell differentiation"/>
    <property type="evidence" value="ECO:0007669"/>
    <property type="project" value="UniProtKB-KW"/>
</dbReference>
<dbReference type="EMBL" id="VXIV02003376">
    <property type="protein sequence ID" value="KAF6017579.1"/>
    <property type="molecule type" value="Genomic_DNA"/>
</dbReference>
<comment type="subcellular location">
    <subcellularLocation>
        <location evidence="1">Peroxisome</location>
    </subcellularLocation>
</comment>
<dbReference type="PROSITE" id="PS51644">
    <property type="entry name" value="HTH_OST"/>
    <property type="match status" value="2"/>
</dbReference>
<feature type="domain" description="HTH OST-type" evidence="9">
    <location>
        <begin position="110"/>
        <end position="185"/>
    </location>
</feature>
<evidence type="ECO:0000256" key="4">
    <source>
        <dbReference type="ARBA" id="ARBA00022782"/>
    </source>
</evidence>
<dbReference type="Pfam" id="PF12872">
    <property type="entry name" value="OST-HTH"/>
    <property type="match status" value="2"/>
</dbReference>
<evidence type="ECO:0000256" key="8">
    <source>
        <dbReference type="ARBA" id="ARBA00030116"/>
    </source>
</evidence>
<keyword evidence="4" id="KW-0221">Differentiation</keyword>